<dbReference type="InterPro" id="IPR018673">
    <property type="entry name" value="DUF2141"/>
</dbReference>
<evidence type="ECO:0000256" key="1">
    <source>
        <dbReference type="SAM" id="SignalP"/>
    </source>
</evidence>
<reference evidence="2 3" key="1">
    <citation type="submission" date="2016-10" db="EMBL/GenBank/DDBJ databases">
        <authorList>
            <person name="de Groot N.N."/>
        </authorList>
    </citation>
    <scope>NUCLEOTIDE SEQUENCE [LARGE SCALE GENOMIC DNA]</scope>
    <source>
        <strain evidence="2 3">Nm22</strain>
    </source>
</reference>
<accession>A0A1H8E3Q9</accession>
<gene>
    <name evidence="2" type="ORF">SAMN05216325_108117</name>
</gene>
<dbReference type="Pfam" id="PF09912">
    <property type="entry name" value="DUF2141"/>
    <property type="match status" value="1"/>
</dbReference>
<protein>
    <submittedName>
        <fullName evidence="2">Uncharacterized conserved protein, DUF2141 family</fullName>
    </submittedName>
</protein>
<evidence type="ECO:0000313" key="2">
    <source>
        <dbReference type="EMBL" id="SEN14211.1"/>
    </source>
</evidence>
<dbReference type="EMBL" id="FOCP01000008">
    <property type="protein sequence ID" value="SEN14211.1"/>
    <property type="molecule type" value="Genomic_DNA"/>
</dbReference>
<sequence length="174" mass="19446">MKHNQQKSTVLSFLKGSALFLACATCIQYAQPAAAMEKLNIRPYETPDQCDTTIAQVRVTVNGVGSGGILSVELYHDPDYFLYKKGRTKRVRIPASEGQHRVCMDLEKQGTYAVAAYHDVDGNRKLNKKWNMMPKEPFGLSNNPEPHFGFPEFSESAFTTDESGADITIDLRQP</sequence>
<organism evidence="2 3">
    <name type="scientific">Nitrosomonas marina</name>
    <dbReference type="NCBI Taxonomy" id="917"/>
    <lineage>
        <taxon>Bacteria</taxon>
        <taxon>Pseudomonadati</taxon>
        <taxon>Pseudomonadota</taxon>
        <taxon>Betaproteobacteria</taxon>
        <taxon>Nitrosomonadales</taxon>
        <taxon>Nitrosomonadaceae</taxon>
        <taxon>Nitrosomonas</taxon>
    </lineage>
</organism>
<dbReference type="OrthoDB" id="9788332at2"/>
<feature type="signal peptide" evidence="1">
    <location>
        <begin position="1"/>
        <end position="30"/>
    </location>
</feature>
<keyword evidence="1" id="KW-0732">Signal</keyword>
<dbReference type="AlphaFoldDB" id="A0A1H8E3Q9"/>
<evidence type="ECO:0000313" key="3">
    <source>
        <dbReference type="Proteomes" id="UP000199459"/>
    </source>
</evidence>
<feature type="chain" id="PRO_5011714848" evidence="1">
    <location>
        <begin position="31"/>
        <end position="174"/>
    </location>
</feature>
<proteinExistence type="predicted"/>
<name>A0A1H8E3Q9_9PROT</name>
<dbReference type="STRING" id="917.SAMN05216326_10338"/>
<dbReference type="Proteomes" id="UP000199459">
    <property type="component" value="Unassembled WGS sequence"/>
</dbReference>